<feature type="signal peptide" evidence="2">
    <location>
        <begin position="1"/>
        <end position="22"/>
    </location>
</feature>
<evidence type="ECO:0000256" key="1">
    <source>
        <dbReference type="PROSITE-ProRule" id="PRU01005"/>
    </source>
</evidence>
<keyword evidence="5" id="KW-1185">Reference proteome</keyword>
<feature type="disulfide bond" evidence="1">
    <location>
        <begin position="109"/>
        <end position="143"/>
    </location>
</feature>
<feature type="chain" id="PRO_5013848722" description="ShKT domain-containing protein" evidence="2">
    <location>
        <begin position="23"/>
        <end position="144"/>
    </location>
</feature>
<evidence type="ECO:0000313" key="5">
    <source>
        <dbReference type="Proteomes" id="UP000230233"/>
    </source>
</evidence>
<dbReference type="Proteomes" id="UP000230233">
    <property type="component" value="Chromosome V"/>
</dbReference>
<dbReference type="Gene3D" id="1.10.10.1940">
    <property type="match status" value="1"/>
</dbReference>
<gene>
    <name evidence="4" type="primary">Cni-F56H9.8</name>
    <name evidence="4" type="synonym">Cnig_chr_V.g18796</name>
    <name evidence="4" type="ORF">B9Z55_018796</name>
</gene>
<keyword evidence="2" id="KW-0732">Signal</keyword>
<dbReference type="EMBL" id="PDUG01000005">
    <property type="protein sequence ID" value="PIC26123.1"/>
    <property type="molecule type" value="Genomic_DNA"/>
</dbReference>
<sequence>MNSFAACILLLFSTNFMNVVRGEVRSINSRCADKSMQCQYRKHLCNDPNYAGLMFQICRFKCDWCQKSLNDVTRRRFFADVPADIPEWLTVNSSSPRDVEASTGIVPSCVDTSRSCSSTVSLCESASYQNIMAKKCRKTCGLCE</sequence>
<dbReference type="PROSITE" id="PS51670">
    <property type="entry name" value="SHKT"/>
    <property type="match status" value="1"/>
</dbReference>
<dbReference type="OrthoDB" id="5855273at2759"/>
<dbReference type="Pfam" id="PF01549">
    <property type="entry name" value="ShK"/>
    <property type="match status" value="2"/>
</dbReference>
<dbReference type="PANTHER" id="PTHR46219:SF15">
    <property type="entry name" value="SHKT DOMAIN-CONTAINING PROTEIN"/>
    <property type="match status" value="1"/>
</dbReference>
<evidence type="ECO:0000313" key="4">
    <source>
        <dbReference type="EMBL" id="PIC26123.1"/>
    </source>
</evidence>
<comment type="caution">
    <text evidence="1">Lacks conserved residue(s) required for the propagation of feature annotation.</text>
</comment>
<name>A0A2G5TFZ0_9PELO</name>
<organism evidence="4 5">
    <name type="scientific">Caenorhabditis nigoni</name>
    <dbReference type="NCBI Taxonomy" id="1611254"/>
    <lineage>
        <taxon>Eukaryota</taxon>
        <taxon>Metazoa</taxon>
        <taxon>Ecdysozoa</taxon>
        <taxon>Nematoda</taxon>
        <taxon>Chromadorea</taxon>
        <taxon>Rhabditida</taxon>
        <taxon>Rhabditina</taxon>
        <taxon>Rhabditomorpha</taxon>
        <taxon>Rhabditoidea</taxon>
        <taxon>Rhabditidae</taxon>
        <taxon>Peloderinae</taxon>
        <taxon>Caenorhabditis</taxon>
    </lineage>
</organism>
<reference evidence="5" key="1">
    <citation type="submission" date="2017-10" db="EMBL/GenBank/DDBJ databases">
        <title>Rapid genome shrinkage in a self-fertile nematode reveals novel sperm competition proteins.</title>
        <authorList>
            <person name="Yin D."/>
            <person name="Schwarz E.M."/>
            <person name="Thomas C.G."/>
            <person name="Felde R.L."/>
            <person name="Korf I.F."/>
            <person name="Cutter A.D."/>
            <person name="Schartner C.M."/>
            <person name="Ralston E.J."/>
            <person name="Meyer B.J."/>
            <person name="Haag E.S."/>
        </authorList>
    </citation>
    <scope>NUCLEOTIDE SEQUENCE [LARGE SCALE GENOMIC DNA]</scope>
    <source>
        <strain evidence="5">JU1422</strain>
    </source>
</reference>
<proteinExistence type="predicted"/>
<dbReference type="Gene3D" id="1.10.10.1870">
    <property type="entry name" value="ShTK domain-like"/>
    <property type="match status" value="1"/>
</dbReference>
<comment type="caution">
    <text evidence="4">The sequence shown here is derived from an EMBL/GenBank/DDBJ whole genome shotgun (WGS) entry which is preliminary data.</text>
</comment>
<accession>A0A2G5TFZ0</accession>
<evidence type="ECO:0000259" key="3">
    <source>
        <dbReference type="PROSITE" id="PS51670"/>
    </source>
</evidence>
<protein>
    <recommendedName>
        <fullName evidence="3">ShKT domain-containing protein</fullName>
    </recommendedName>
</protein>
<dbReference type="PANTHER" id="PTHR46219">
    <property type="entry name" value="PROTEIN CBG11138"/>
    <property type="match status" value="1"/>
</dbReference>
<feature type="domain" description="ShKT" evidence="3">
    <location>
        <begin position="109"/>
        <end position="143"/>
    </location>
</feature>
<evidence type="ECO:0000256" key="2">
    <source>
        <dbReference type="SAM" id="SignalP"/>
    </source>
</evidence>
<keyword evidence="1" id="KW-1015">Disulfide bond</keyword>
<dbReference type="InterPro" id="IPR003582">
    <property type="entry name" value="ShKT_dom"/>
</dbReference>
<dbReference type="AlphaFoldDB" id="A0A2G5TFZ0"/>
<dbReference type="SMART" id="SM00254">
    <property type="entry name" value="ShKT"/>
    <property type="match status" value="2"/>
</dbReference>